<dbReference type="Proteomes" id="UP001652432">
    <property type="component" value="Unassembled WGS sequence"/>
</dbReference>
<dbReference type="Gene3D" id="3.90.1640.10">
    <property type="entry name" value="inorganic pyrophosphatase (n-terminal core)"/>
    <property type="match status" value="1"/>
</dbReference>
<evidence type="ECO:0000313" key="3">
    <source>
        <dbReference type="Proteomes" id="UP001652432"/>
    </source>
</evidence>
<dbReference type="InterPro" id="IPR038763">
    <property type="entry name" value="DHH_sf"/>
</dbReference>
<protein>
    <submittedName>
        <fullName evidence="2">DHH family phosphoesterase</fullName>
    </submittedName>
</protein>
<proteinExistence type="predicted"/>
<accession>A0ABT2T210</accession>
<reference evidence="2 3" key="1">
    <citation type="journal article" date="2021" name="ISME Commun">
        <title>Automated analysis of genomic sequences facilitates high-throughput and comprehensive description of bacteria.</title>
        <authorList>
            <person name="Hitch T.C.A."/>
        </authorList>
    </citation>
    <scope>NUCLEOTIDE SEQUENCE [LARGE SCALE GENOMIC DNA]</scope>
    <source>
        <strain evidence="2 3">Sanger_18</strain>
    </source>
</reference>
<keyword evidence="3" id="KW-1185">Reference proteome</keyword>
<dbReference type="RefSeq" id="WP_262573743.1">
    <property type="nucleotide sequence ID" value="NZ_JAOQKJ010000003.1"/>
</dbReference>
<evidence type="ECO:0000313" key="2">
    <source>
        <dbReference type="EMBL" id="MCU6743799.1"/>
    </source>
</evidence>
<dbReference type="PANTHER" id="PTHR47618:SF1">
    <property type="entry name" value="BIFUNCTIONAL OLIGORIBONUCLEASE AND PAP PHOSPHATASE NRNA"/>
    <property type="match status" value="1"/>
</dbReference>
<feature type="domain" description="DDH" evidence="1">
    <location>
        <begin position="12"/>
        <end position="155"/>
    </location>
</feature>
<dbReference type="InterPro" id="IPR051319">
    <property type="entry name" value="Oligoribo/pAp-PDE_c-di-AMP_PDE"/>
</dbReference>
<dbReference type="Pfam" id="PF01368">
    <property type="entry name" value="DHH"/>
    <property type="match status" value="1"/>
</dbReference>
<dbReference type="EMBL" id="JAOQKJ010000003">
    <property type="protein sequence ID" value="MCU6743799.1"/>
    <property type="molecule type" value="Genomic_DNA"/>
</dbReference>
<gene>
    <name evidence="2" type="ORF">OCV77_04660</name>
</gene>
<comment type="caution">
    <text evidence="2">The sequence shown here is derived from an EMBL/GenBank/DDBJ whole genome shotgun (WGS) entry which is preliminary data.</text>
</comment>
<dbReference type="InterPro" id="IPR001667">
    <property type="entry name" value="DDH_dom"/>
</dbReference>
<dbReference type="SUPFAM" id="SSF64182">
    <property type="entry name" value="DHH phosphoesterases"/>
    <property type="match status" value="1"/>
</dbReference>
<dbReference type="Gene3D" id="3.10.310.30">
    <property type="match status" value="1"/>
</dbReference>
<organism evidence="2 3">
    <name type="scientific">Suilimivivens aceti</name>
    <dbReference type="NCBI Taxonomy" id="2981774"/>
    <lineage>
        <taxon>Bacteria</taxon>
        <taxon>Bacillati</taxon>
        <taxon>Bacillota</taxon>
        <taxon>Clostridia</taxon>
        <taxon>Lachnospirales</taxon>
        <taxon>Lachnospiraceae</taxon>
        <taxon>Suilimivivens</taxon>
    </lineage>
</organism>
<evidence type="ECO:0000259" key="1">
    <source>
        <dbReference type="Pfam" id="PF01368"/>
    </source>
</evidence>
<sequence length="329" mass="36932">MNLKQLEQFDPITIQCHDNPDADALASGFGLYCYFKDKGKDVRLVYSGVNQIQKPNLLLMIDKLDIPVVYLKDQDVPVKGLLITTDCQYGAGNVTHLSAENVAVIDHHQVEITGIPLTEIQSGLGSCSTLVWQMMKAEGYSFEGRDKLKTALYYGLLCDTNMFSDIAASEDTEMRDALSYDKGLITLFKNSNLSLRELEIAGRALLHHIYNEDFHYAIVRSAPCDPNILGMISDFMIQVEEIHICVVFAVLEEDIIFSLRSCIEEVHADELAALLAGEDGSGGGHLLKAAGRMKRTSIFRILDMEFTENYFNQKLEDYFEKLEKTHGKE</sequence>
<dbReference type="PANTHER" id="PTHR47618">
    <property type="entry name" value="BIFUNCTIONAL OLIGORIBONUCLEASE AND PAP PHOSPHATASE NRNA"/>
    <property type="match status" value="1"/>
</dbReference>
<name>A0ABT2T210_9FIRM</name>